<keyword evidence="1" id="KW-0472">Membrane</keyword>
<dbReference type="RefSeq" id="WP_344412256.1">
    <property type="nucleotide sequence ID" value="NZ_BAAAQK010000003.1"/>
</dbReference>
<keyword evidence="1" id="KW-0812">Transmembrane</keyword>
<evidence type="ECO:0000256" key="1">
    <source>
        <dbReference type="SAM" id="Phobius"/>
    </source>
</evidence>
<feature type="transmembrane region" description="Helical" evidence="1">
    <location>
        <begin position="123"/>
        <end position="144"/>
    </location>
</feature>
<dbReference type="Proteomes" id="UP001500449">
    <property type="component" value="Unassembled WGS sequence"/>
</dbReference>
<organism evidence="2 3">
    <name type="scientific">Pseudonocardia ailaonensis</name>
    <dbReference type="NCBI Taxonomy" id="367279"/>
    <lineage>
        <taxon>Bacteria</taxon>
        <taxon>Bacillati</taxon>
        <taxon>Actinomycetota</taxon>
        <taxon>Actinomycetes</taxon>
        <taxon>Pseudonocardiales</taxon>
        <taxon>Pseudonocardiaceae</taxon>
        <taxon>Pseudonocardia</taxon>
    </lineage>
</organism>
<keyword evidence="3" id="KW-1185">Reference proteome</keyword>
<name>A0ABN2MMM4_9PSEU</name>
<sequence>MTRTARTATASPIGLPGLLRSLRDVGGAAWLGGSLMGATGLNAAADAAGPGERDVVVQAGWARWTPIFRVAALSHLAGAVGLLATERSAAAAGRLGLSTAAAGAVAAAVVVGGREDSDDNQKVVHALEYAVPGLLAAAVLSTALSRR</sequence>
<proteinExistence type="predicted"/>
<reference evidence="2 3" key="1">
    <citation type="journal article" date="2019" name="Int. J. Syst. Evol. Microbiol.">
        <title>The Global Catalogue of Microorganisms (GCM) 10K type strain sequencing project: providing services to taxonomists for standard genome sequencing and annotation.</title>
        <authorList>
            <consortium name="The Broad Institute Genomics Platform"/>
            <consortium name="The Broad Institute Genome Sequencing Center for Infectious Disease"/>
            <person name="Wu L."/>
            <person name="Ma J."/>
        </authorList>
    </citation>
    <scope>NUCLEOTIDE SEQUENCE [LARGE SCALE GENOMIC DNA]</scope>
    <source>
        <strain evidence="2 3">JCM 16009</strain>
    </source>
</reference>
<keyword evidence="1" id="KW-1133">Transmembrane helix</keyword>
<gene>
    <name evidence="2" type="ORF">GCM10009836_07010</name>
</gene>
<evidence type="ECO:0000313" key="2">
    <source>
        <dbReference type="EMBL" id="GAA1831622.1"/>
    </source>
</evidence>
<accession>A0ABN2MMM4</accession>
<protein>
    <submittedName>
        <fullName evidence="2">Uncharacterized protein</fullName>
    </submittedName>
</protein>
<evidence type="ECO:0000313" key="3">
    <source>
        <dbReference type="Proteomes" id="UP001500449"/>
    </source>
</evidence>
<comment type="caution">
    <text evidence="2">The sequence shown here is derived from an EMBL/GenBank/DDBJ whole genome shotgun (WGS) entry which is preliminary data.</text>
</comment>
<dbReference type="EMBL" id="BAAAQK010000003">
    <property type="protein sequence ID" value="GAA1831622.1"/>
    <property type="molecule type" value="Genomic_DNA"/>
</dbReference>
<feature type="transmembrane region" description="Helical" evidence="1">
    <location>
        <begin position="91"/>
        <end position="111"/>
    </location>
</feature>